<evidence type="ECO:0000256" key="4">
    <source>
        <dbReference type="PROSITE-ProRule" id="PRU00335"/>
    </source>
</evidence>
<dbReference type="SUPFAM" id="SSF46689">
    <property type="entry name" value="Homeodomain-like"/>
    <property type="match status" value="1"/>
</dbReference>
<dbReference type="Proteomes" id="UP001592531">
    <property type="component" value="Unassembled WGS sequence"/>
</dbReference>
<keyword evidence="1" id="KW-0805">Transcription regulation</keyword>
<dbReference type="PANTHER" id="PTHR30055:SF234">
    <property type="entry name" value="HTH-TYPE TRANSCRIPTIONAL REGULATOR BETI"/>
    <property type="match status" value="1"/>
</dbReference>
<protein>
    <submittedName>
        <fullName evidence="7">TetR/AcrR family transcriptional regulator</fullName>
    </submittedName>
</protein>
<gene>
    <name evidence="7" type="ORF">ACEZDE_13850</name>
</gene>
<dbReference type="InterPro" id="IPR009057">
    <property type="entry name" value="Homeodomain-like_sf"/>
</dbReference>
<evidence type="ECO:0000259" key="6">
    <source>
        <dbReference type="PROSITE" id="PS50977"/>
    </source>
</evidence>
<dbReference type="SUPFAM" id="SSF48498">
    <property type="entry name" value="Tetracyclin repressor-like, C-terminal domain"/>
    <property type="match status" value="1"/>
</dbReference>
<organism evidence="7 8">
    <name type="scientific">Streptacidiphilus cavernicola</name>
    <dbReference type="NCBI Taxonomy" id="3342716"/>
    <lineage>
        <taxon>Bacteria</taxon>
        <taxon>Bacillati</taxon>
        <taxon>Actinomycetota</taxon>
        <taxon>Actinomycetes</taxon>
        <taxon>Kitasatosporales</taxon>
        <taxon>Streptomycetaceae</taxon>
        <taxon>Streptacidiphilus</taxon>
    </lineage>
</organism>
<dbReference type="PANTHER" id="PTHR30055">
    <property type="entry name" value="HTH-TYPE TRANSCRIPTIONAL REGULATOR RUTR"/>
    <property type="match status" value="1"/>
</dbReference>
<evidence type="ECO:0000256" key="1">
    <source>
        <dbReference type="ARBA" id="ARBA00023015"/>
    </source>
</evidence>
<evidence type="ECO:0000313" key="8">
    <source>
        <dbReference type="Proteomes" id="UP001592531"/>
    </source>
</evidence>
<dbReference type="InterPro" id="IPR049445">
    <property type="entry name" value="TetR_SbtR-like_C"/>
</dbReference>
<dbReference type="PRINTS" id="PR00455">
    <property type="entry name" value="HTHTETR"/>
</dbReference>
<feature type="region of interest" description="Disordered" evidence="5">
    <location>
        <begin position="194"/>
        <end position="218"/>
    </location>
</feature>
<feature type="domain" description="HTH tetR-type" evidence="6">
    <location>
        <begin position="14"/>
        <end position="74"/>
    </location>
</feature>
<sequence length="218" mass="23353">MPKLWNETIEAHRHAVRDAIMETTAALVAEHGLASVKMTQIAEQSGIGRATLYKYFPDVDAILIAVHEHHVAAHLAQLAELRDQPGTPGQRLHKVLGAYALICHHRARHAGTDFAALVHRGEPLARAEQQLLDLFADLLAETAATGALRTDVTPAELATYCLHALSAAGTLPDEAAVHRLVTVTLAGLRPAAGSGDPAATVGADQQHAPHEHHRHGRH</sequence>
<dbReference type="Pfam" id="PF21597">
    <property type="entry name" value="TetR_C_43"/>
    <property type="match status" value="1"/>
</dbReference>
<reference evidence="7 8" key="1">
    <citation type="submission" date="2024-09" db="EMBL/GenBank/DDBJ databases">
        <authorList>
            <person name="Lee S.D."/>
        </authorList>
    </citation>
    <scope>NUCLEOTIDE SEQUENCE [LARGE SCALE GENOMIC DNA]</scope>
    <source>
        <strain evidence="7 8">N8-3</strain>
    </source>
</reference>
<evidence type="ECO:0000256" key="2">
    <source>
        <dbReference type="ARBA" id="ARBA00023125"/>
    </source>
</evidence>
<dbReference type="EMBL" id="JBHFAB010000008">
    <property type="protein sequence ID" value="MFC1417723.1"/>
    <property type="molecule type" value="Genomic_DNA"/>
</dbReference>
<proteinExistence type="predicted"/>
<keyword evidence="2 4" id="KW-0238">DNA-binding</keyword>
<dbReference type="InterPro" id="IPR036271">
    <property type="entry name" value="Tet_transcr_reg_TetR-rel_C_sf"/>
</dbReference>
<dbReference type="InterPro" id="IPR001647">
    <property type="entry name" value="HTH_TetR"/>
</dbReference>
<dbReference type="RefSeq" id="WP_380536050.1">
    <property type="nucleotide sequence ID" value="NZ_JBHFAB010000008.1"/>
</dbReference>
<keyword evidence="8" id="KW-1185">Reference proteome</keyword>
<accession>A0ABV6VVK3</accession>
<keyword evidence="3" id="KW-0804">Transcription</keyword>
<dbReference type="Gene3D" id="1.10.357.10">
    <property type="entry name" value="Tetracycline Repressor, domain 2"/>
    <property type="match status" value="1"/>
</dbReference>
<name>A0ABV6VVK3_9ACTN</name>
<evidence type="ECO:0000256" key="3">
    <source>
        <dbReference type="ARBA" id="ARBA00023163"/>
    </source>
</evidence>
<dbReference type="InterPro" id="IPR050109">
    <property type="entry name" value="HTH-type_TetR-like_transc_reg"/>
</dbReference>
<evidence type="ECO:0000256" key="5">
    <source>
        <dbReference type="SAM" id="MobiDB-lite"/>
    </source>
</evidence>
<feature type="DNA-binding region" description="H-T-H motif" evidence="4">
    <location>
        <begin position="37"/>
        <end position="56"/>
    </location>
</feature>
<dbReference type="PROSITE" id="PS50977">
    <property type="entry name" value="HTH_TETR_2"/>
    <property type="match status" value="1"/>
</dbReference>
<evidence type="ECO:0000313" key="7">
    <source>
        <dbReference type="EMBL" id="MFC1417723.1"/>
    </source>
</evidence>
<comment type="caution">
    <text evidence="7">The sequence shown here is derived from an EMBL/GenBank/DDBJ whole genome shotgun (WGS) entry which is preliminary data.</text>
</comment>
<dbReference type="Pfam" id="PF00440">
    <property type="entry name" value="TetR_N"/>
    <property type="match status" value="1"/>
</dbReference>